<dbReference type="SUPFAM" id="SSF82771">
    <property type="entry name" value="GIY-YIG endonuclease"/>
    <property type="match status" value="1"/>
</dbReference>
<gene>
    <name evidence="2" type="ORF">SAMN05192529_10416</name>
</gene>
<dbReference type="PROSITE" id="PS50164">
    <property type="entry name" value="GIY_YIG"/>
    <property type="match status" value="1"/>
</dbReference>
<name>A0A1H3WUX4_9BACT</name>
<dbReference type="InterPro" id="IPR018647">
    <property type="entry name" value="SLFN_3-like_DNA/RNA_helicase"/>
</dbReference>
<dbReference type="Gene3D" id="3.40.50.300">
    <property type="entry name" value="P-loop containing nucleotide triphosphate hydrolases"/>
    <property type="match status" value="1"/>
</dbReference>
<dbReference type="InterPro" id="IPR035901">
    <property type="entry name" value="GIY-YIG_endonuc_sf"/>
</dbReference>
<dbReference type="OrthoDB" id="9759819at2"/>
<sequence>MSVEQPFKINRYDFNVRTIELIKSSNEYFEKNLWPLVYILKDEQKKLAYVGETTDTIERMKAHLKNEKKQNLSEAFLISSNRFNKSATLDIESNLIKYISAEGEMQLINGNIGIANHHYFQQRELYESIFEGIWEELLALKVVRKTLKEIDNSDLFKYSPYKALSVDQILSLKEILRALASDKIKNIMVHGGAGTGKSVLAIFLFKLLNTDLDTFKFSELGPEEQEIIDLVKAVKFRYPNLKMGLVIPMSSFRKTVAKIFASVKGLERSWVLGPGDVAKQTYDILLVDESHRLRRRVNLGTLFGSFDKNSQRLGLDPHTTSELQWVLHQSSKDILFYDAGQSIRPSDVQKVEFDLVCAAENTSVLKLKTQLRSKGGNELVDFIKALLQIDQPAKDTLRKIDVRGYELFLFDSLWQLREELEKREKSLGLCRLVAGYAWPWTSKKDKSLFDIELDGVQLRWNTTSEDWINSVTAASEVGCIHTVQGYDLNYVGVIFGPEITFNETTGLIEVNKENYKDRTGKSSIRDQRELHEYILNIYSTLILRGIKGAFIYVSDSALKAYFARYMELFSSVNAVGHKRKIPLIHLEIEQKQLIEVSKAAIEVDVSDIINGTERVIACQINKTAEWDNDPSLALFRIVHEEQEPVQKTASDPTIDETLPQGIWYAAEQQVKYEKRSWLPKNLSLSRFVTMKLKKETGEAYIVVARFEKLLSEI</sequence>
<dbReference type="InterPro" id="IPR027417">
    <property type="entry name" value="P-loop_NTPase"/>
</dbReference>
<dbReference type="SMART" id="SM00382">
    <property type="entry name" value="AAA"/>
    <property type="match status" value="1"/>
</dbReference>
<dbReference type="Pfam" id="PF09848">
    <property type="entry name" value="SLFN-g3_helicase"/>
    <property type="match status" value="1"/>
</dbReference>
<dbReference type="InterPro" id="IPR003593">
    <property type="entry name" value="AAA+_ATPase"/>
</dbReference>
<dbReference type="CDD" id="cd10439">
    <property type="entry name" value="GIY-YIG_COG3410"/>
    <property type="match status" value="1"/>
</dbReference>
<evidence type="ECO:0000313" key="3">
    <source>
        <dbReference type="Proteomes" id="UP000199041"/>
    </source>
</evidence>
<dbReference type="Proteomes" id="UP000199041">
    <property type="component" value="Unassembled WGS sequence"/>
</dbReference>
<protein>
    <recommendedName>
        <fullName evidence="1">GIY-YIG domain-containing protein</fullName>
    </recommendedName>
</protein>
<proteinExistence type="predicted"/>
<feature type="domain" description="GIY-YIG" evidence="1">
    <location>
        <begin position="33"/>
        <end position="105"/>
    </location>
</feature>
<evidence type="ECO:0000259" key="1">
    <source>
        <dbReference type="PROSITE" id="PS50164"/>
    </source>
</evidence>
<dbReference type="RefSeq" id="WP_091394344.1">
    <property type="nucleotide sequence ID" value="NZ_FNQY01000004.1"/>
</dbReference>
<organism evidence="2 3">
    <name type="scientific">Arachidicoccus rhizosphaerae</name>
    <dbReference type="NCBI Taxonomy" id="551991"/>
    <lineage>
        <taxon>Bacteria</taxon>
        <taxon>Pseudomonadati</taxon>
        <taxon>Bacteroidota</taxon>
        <taxon>Chitinophagia</taxon>
        <taxon>Chitinophagales</taxon>
        <taxon>Chitinophagaceae</taxon>
        <taxon>Arachidicoccus</taxon>
    </lineage>
</organism>
<reference evidence="2 3" key="1">
    <citation type="submission" date="2016-10" db="EMBL/GenBank/DDBJ databases">
        <authorList>
            <person name="de Groot N.N."/>
        </authorList>
    </citation>
    <scope>NUCLEOTIDE SEQUENCE [LARGE SCALE GENOMIC DNA]</scope>
    <source>
        <strain evidence="2 3">Vu-144</strain>
    </source>
</reference>
<dbReference type="STRING" id="551991.SAMN05192529_10416"/>
<dbReference type="EMBL" id="FNQY01000004">
    <property type="protein sequence ID" value="SDZ90923.1"/>
    <property type="molecule type" value="Genomic_DNA"/>
</dbReference>
<accession>A0A1H3WUX4</accession>
<dbReference type="Pfam" id="PF01541">
    <property type="entry name" value="GIY-YIG"/>
    <property type="match status" value="1"/>
</dbReference>
<dbReference type="SUPFAM" id="SSF52540">
    <property type="entry name" value="P-loop containing nucleoside triphosphate hydrolases"/>
    <property type="match status" value="1"/>
</dbReference>
<dbReference type="InterPro" id="IPR000305">
    <property type="entry name" value="GIY-YIG_endonuc"/>
</dbReference>
<evidence type="ECO:0000313" key="2">
    <source>
        <dbReference type="EMBL" id="SDZ90923.1"/>
    </source>
</evidence>
<keyword evidence="3" id="KW-1185">Reference proteome</keyword>
<dbReference type="AlphaFoldDB" id="A0A1H3WUX4"/>